<sequence>MAAPPDGKPGPAAAPASPVGEGASSAEPPAAPARRGWLRSRWFRALAIVVALVALWGIVLRFVAPGLLRDAIASQLAELTGRPASVERIEIEPYALVFRLHGLTVGEQSDGSAGGPARSHARLALLEADLSWRSLRRLAPVLERLKLAEPAVFVARDAEGVYDGADIVERLGARGPEAPQEDAGPFRFSVANIELSGGSVGLDDRKLDARHAVTDIGLRVPFASSLPVDQAIEVEPGFEATLDGAPIRARGRMLPFAAEPTGELQVSLQSFDLTRLLPHLPEPLPVKLVSAELASELTLGFRAPESAPAAVTVRGSGSLGGVELRQPDDRPLLKLPAAEATGIDFDLIASRLSIDRLAVSRPEIAIGRRSGEARFLDPVLSALERRAAQGATAADGSGFAWSIATIAIDHGRLAFDDQAFTPQPLRVALAPFDIALDGFGLPQQQPAQLKFSGRTADGEVLAANAKLSIAPFAMDGEASLDEISVARWAWLAGPALALKVREGKLAVSTRYRVRSGQATEGGGNAGAKPEAGASQAEAIGWQLNDGRLRVDSLVLADAAREVARIGKLEVQGVGVDPGKRRVTLDSALLDGGKLALRRDARGALDAAGWWRDGGAGEAGRSASAGSADAGRQGRGAARDGRDDAAWQATIGKLAVTGAEVELAYAPAGGQRHPPLRLGGIAIEAQGLATDGTSPVPVSVAVRVDKGGRLSARGTVVPTTGALALALQARALPIPAAQAWLPPAVNANLVSGALSADGKLQLDFGADGAPRGQWQGAVSVADLNARLKGEAAAAIPAEMVREGADPADLLGWKSLRLSSTRVTLSPLFVDLGDIEIDGLRSRLVIQPNGRFNLQDVVDREGGGAPGGDAPGAAAAGGTAAAGDAPRADDGPPMGGADAAPARSAALPKTDPPPLRIGRIQVADSNIDFSDYFIKPNYSANLTGLRGSVGEMRAGQPAELSLDGRIDNTGSVKIAGRIDPIGEPLFLDVRADAHDIDLPALSPYSGKYVGYGIQKGKLSASVEYRVESGQLTAQNKIVLDQLSFGEPVDSPDALKLPVLFAVSLLKDRNGVIDVQLPISGSLDDPQFSVAGIVLRIIGNLIVKAVTAPFSLIAGLVGGAGEELSTLDFAPADVALGDKARERLGSLAKALAERPGLKLDIAGRATAVDRMAMQQAQLEARLKRIRKALDGTDEKQPITETQRPVLLAQAWLMGRVPAPAEKDRPPAYRMQQELVAAVALPDGALRELANRRAQAAKDWLAGAGKVDPGRLFVTAPTSTGEAEDRPAVGVEMTLK</sequence>
<keyword evidence="3" id="KW-0812">Transmembrane</keyword>
<comment type="caution">
    <text evidence="4">The sequence shown here is derived from an EMBL/GenBank/DDBJ whole genome shotgun (WGS) entry which is preliminary data.</text>
</comment>
<accession>A0A5C8P663</accession>
<dbReference type="OrthoDB" id="9757969at2"/>
<evidence type="ECO:0000256" key="3">
    <source>
        <dbReference type="SAM" id="Phobius"/>
    </source>
</evidence>
<keyword evidence="5" id="KW-1185">Reference proteome</keyword>
<dbReference type="RefSeq" id="WP_147702881.1">
    <property type="nucleotide sequence ID" value="NZ_VDUY01000001.1"/>
</dbReference>
<dbReference type="PANTHER" id="PTHR30441:SF8">
    <property type="entry name" value="DUF748 DOMAIN-CONTAINING PROTEIN"/>
    <property type="match status" value="1"/>
</dbReference>
<evidence type="ECO:0000313" key="5">
    <source>
        <dbReference type="Proteomes" id="UP000321548"/>
    </source>
</evidence>
<keyword evidence="1" id="KW-0175">Coiled coil</keyword>
<dbReference type="InterPro" id="IPR008023">
    <property type="entry name" value="DUF748"/>
</dbReference>
<evidence type="ECO:0000256" key="2">
    <source>
        <dbReference type="SAM" id="MobiDB-lite"/>
    </source>
</evidence>
<feature type="transmembrane region" description="Helical" evidence="3">
    <location>
        <begin position="42"/>
        <end position="64"/>
    </location>
</feature>
<feature type="region of interest" description="Disordered" evidence="2">
    <location>
        <begin position="615"/>
        <end position="642"/>
    </location>
</feature>
<reference evidence="4 5" key="1">
    <citation type="submission" date="2019-06" db="EMBL/GenBank/DDBJ databases">
        <title>Quisquiliibacterium sp. nov., isolated from a maize field.</title>
        <authorList>
            <person name="Lin S.-Y."/>
            <person name="Tsai C.-F."/>
            <person name="Young C.-C."/>
        </authorList>
    </citation>
    <scope>NUCLEOTIDE SEQUENCE [LARGE SCALE GENOMIC DNA]</scope>
    <source>
        <strain evidence="4 5">CC-CFT501</strain>
    </source>
</reference>
<organism evidence="4 5">
    <name type="scientific">Zeimonas arvi</name>
    <dbReference type="NCBI Taxonomy" id="2498847"/>
    <lineage>
        <taxon>Bacteria</taxon>
        <taxon>Pseudomonadati</taxon>
        <taxon>Pseudomonadota</taxon>
        <taxon>Betaproteobacteria</taxon>
        <taxon>Burkholderiales</taxon>
        <taxon>Burkholderiaceae</taxon>
        <taxon>Zeimonas</taxon>
    </lineage>
</organism>
<protein>
    <submittedName>
        <fullName evidence="4">DUF748 domain-containing protein</fullName>
    </submittedName>
</protein>
<evidence type="ECO:0000256" key="1">
    <source>
        <dbReference type="SAM" id="Coils"/>
    </source>
</evidence>
<proteinExistence type="predicted"/>
<name>A0A5C8P663_9BURK</name>
<feature type="region of interest" description="Disordered" evidence="2">
    <location>
        <begin position="855"/>
        <end position="914"/>
    </location>
</feature>
<dbReference type="Pfam" id="PF05359">
    <property type="entry name" value="DUF748"/>
    <property type="match status" value="3"/>
</dbReference>
<feature type="compositionally biased region" description="Low complexity" evidence="2">
    <location>
        <begin position="618"/>
        <end position="630"/>
    </location>
</feature>
<evidence type="ECO:0000313" key="4">
    <source>
        <dbReference type="EMBL" id="TXL68745.1"/>
    </source>
</evidence>
<feature type="coiled-coil region" evidence="1">
    <location>
        <begin position="1165"/>
        <end position="1192"/>
    </location>
</feature>
<keyword evidence="3" id="KW-1133">Transmembrane helix</keyword>
<gene>
    <name evidence="4" type="ORF">FHP08_03450</name>
</gene>
<feature type="region of interest" description="Disordered" evidence="2">
    <location>
        <begin position="1"/>
        <end position="30"/>
    </location>
</feature>
<keyword evidence="3" id="KW-0472">Membrane</keyword>
<feature type="compositionally biased region" description="Low complexity" evidence="2">
    <location>
        <begin position="869"/>
        <end position="904"/>
    </location>
</feature>
<dbReference type="PANTHER" id="PTHR30441">
    <property type="entry name" value="DUF748 DOMAIN-CONTAINING PROTEIN"/>
    <property type="match status" value="1"/>
</dbReference>
<dbReference type="Proteomes" id="UP000321548">
    <property type="component" value="Unassembled WGS sequence"/>
</dbReference>
<dbReference type="GO" id="GO:0090313">
    <property type="term" value="P:regulation of protein targeting to membrane"/>
    <property type="evidence" value="ECO:0007669"/>
    <property type="project" value="TreeGrafter"/>
</dbReference>
<dbReference type="GO" id="GO:0005886">
    <property type="term" value="C:plasma membrane"/>
    <property type="evidence" value="ECO:0007669"/>
    <property type="project" value="TreeGrafter"/>
</dbReference>
<dbReference type="EMBL" id="VDUY01000001">
    <property type="protein sequence ID" value="TXL68745.1"/>
    <property type="molecule type" value="Genomic_DNA"/>
</dbReference>
<dbReference type="InterPro" id="IPR052894">
    <property type="entry name" value="AsmA-related"/>
</dbReference>